<proteinExistence type="predicted"/>
<reference evidence="2 3" key="1">
    <citation type="submission" date="2023-12" db="EMBL/GenBank/DDBJ databases">
        <title>Gut-associated functions are favored during microbiome assembly across C. elegans life.</title>
        <authorList>
            <person name="Zimmermann J."/>
        </authorList>
    </citation>
    <scope>NUCLEOTIDE SEQUENCE [LARGE SCALE GENOMIC DNA]</scope>
    <source>
        <strain evidence="2 3">MYb71</strain>
    </source>
</reference>
<gene>
    <name evidence="2" type="ORF">WH297_12925</name>
</gene>
<comment type="caution">
    <text evidence="2">The sequence shown here is derived from an EMBL/GenBank/DDBJ whole genome shotgun (WGS) entry which is preliminary data.</text>
</comment>
<sequence length="120" mass="14252">MARIKTVRPLVRTLKPRMSVSKGEKARLKERDETQPWRRWYYTAQWQKLRQKVWERDQYTCKRTGTLCIGKYPAGNSPVANHIIPHKGDPELFWDINNIETVAKSVHDSLIQSEERRQGY</sequence>
<dbReference type="InterPro" id="IPR003615">
    <property type="entry name" value="HNH_nuc"/>
</dbReference>
<dbReference type="SMART" id="SM00507">
    <property type="entry name" value="HNHc"/>
    <property type="match status" value="1"/>
</dbReference>
<dbReference type="GO" id="GO:0004519">
    <property type="term" value="F:endonuclease activity"/>
    <property type="evidence" value="ECO:0007669"/>
    <property type="project" value="UniProtKB-KW"/>
</dbReference>
<organism evidence="2 3">
    <name type="scientific">Ochrobactrum vermis</name>
    <dbReference type="NCBI Taxonomy" id="1827297"/>
    <lineage>
        <taxon>Bacteria</taxon>
        <taxon>Pseudomonadati</taxon>
        <taxon>Pseudomonadota</taxon>
        <taxon>Alphaproteobacteria</taxon>
        <taxon>Hyphomicrobiales</taxon>
        <taxon>Brucellaceae</taxon>
        <taxon>Brucella/Ochrobactrum group</taxon>
        <taxon>Ochrobactrum</taxon>
    </lineage>
</organism>
<keyword evidence="2" id="KW-0378">Hydrolase</keyword>
<evidence type="ECO:0000313" key="3">
    <source>
        <dbReference type="Proteomes" id="UP001375812"/>
    </source>
</evidence>
<evidence type="ECO:0000313" key="2">
    <source>
        <dbReference type="EMBL" id="MEJ5020629.1"/>
    </source>
</evidence>
<dbReference type="EMBL" id="JBBGZH010000001">
    <property type="protein sequence ID" value="MEJ5020629.1"/>
    <property type="molecule type" value="Genomic_DNA"/>
</dbReference>
<keyword evidence="2" id="KW-0540">Nuclease</keyword>
<keyword evidence="3" id="KW-1185">Reference proteome</keyword>
<protein>
    <submittedName>
        <fullName evidence="2">HNH endonuclease</fullName>
    </submittedName>
</protein>
<dbReference type="Proteomes" id="UP001375812">
    <property type="component" value="Unassembled WGS sequence"/>
</dbReference>
<accession>A0ABU8PEF5</accession>
<keyword evidence="2" id="KW-0255">Endonuclease</keyword>
<name>A0ABU8PEF5_9HYPH</name>
<dbReference type="RefSeq" id="WP_105542939.1">
    <property type="nucleotide sequence ID" value="NZ_JBBGZH010000001.1"/>
</dbReference>
<feature type="domain" description="HNH nuclease" evidence="1">
    <location>
        <begin position="48"/>
        <end position="108"/>
    </location>
</feature>
<evidence type="ECO:0000259" key="1">
    <source>
        <dbReference type="SMART" id="SM00507"/>
    </source>
</evidence>